<feature type="region of interest" description="Disordered" evidence="1">
    <location>
        <begin position="29"/>
        <end position="51"/>
    </location>
</feature>
<dbReference type="EMBL" id="AZBU02000009">
    <property type="protein sequence ID" value="TKR65014.1"/>
    <property type="molecule type" value="Genomic_DNA"/>
</dbReference>
<keyword evidence="2" id="KW-0472">Membrane</keyword>
<protein>
    <submittedName>
        <fullName evidence="3">Uncharacterized protein</fullName>
    </submittedName>
</protein>
<reference evidence="3 4" key="1">
    <citation type="journal article" date="2015" name="Genome Biol.">
        <title>Comparative genomics of Steinernema reveals deeply conserved gene regulatory networks.</title>
        <authorList>
            <person name="Dillman A.R."/>
            <person name="Macchietto M."/>
            <person name="Porter C.F."/>
            <person name="Rogers A."/>
            <person name="Williams B."/>
            <person name="Antoshechkin I."/>
            <person name="Lee M.M."/>
            <person name="Goodwin Z."/>
            <person name="Lu X."/>
            <person name="Lewis E.E."/>
            <person name="Goodrich-Blair H."/>
            <person name="Stock S.P."/>
            <person name="Adams B.J."/>
            <person name="Sternberg P.W."/>
            <person name="Mortazavi A."/>
        </authorList>
    </citation>
    <scope>NUCLEOTIDE SEQUENCE [LARGE SCALE GENOMIC DNA]</scope>
    <source>
        <strain evidence="3 4">ALL</strain>
    </source>
</reference>
<name>A0A4U5M7Y5_STECR</name>
<keyword evidence="4" id="KW-1185">Reference proteome</keyword>
<dbReference type="Proteomes" id="UP000298663">
    <property type="component" value="Unassembled WGS sequence"/>
</dbReference>
<dbReference type="AlphaFoldDB" id="A0A4U5M7Y5"/>
<dbReference type="OrthoDB" id="5790192at2759"/>
<evidence type="ECO:0000256" key="1">
    <source>
        <dbReference type="SAM" id="MobiDB-lite"/>
    </source>
</evidence>
<evidence type="ECO:0000256" key="2">
    <source>
        <dbReference type="SAM" id="Phobius"/>
    </source>
</evidence>
<organism evidence="3 4">
    <name type="scientific">Steinernema carpocapsae</name>
    <name type="common">Entomopathogenic nematode</name>
    <dbReference type="NCBI Taxonomy" id="34508"/>
    <lineage>
        <taxon>Eukaryota</taxon>
        <taxon>Metazoa</taxon>
        <taxon>Ecdysozoa</taxon>
        <taxon>Nematoda</taxon>
        <taxon>Chromadorea</taxon>
        <taxon>Rhabditida</taxon>
        <taxon>Tylenchina</taxon>
        <taxon>Panagrolaimomorpha</taxon>
        <taxon>Strongyloidoidea</taxon>
        <taxon>Steinernematidae</taxon>
        <taxon>Steinernema</taxon>
    </lineage>
</organism>
<reference evidence="3 4" key="2">
    <citation type="journal article" date="2019" name="G3 (Bethesda)">
        <title>Hybrid Assembly of the Genome of the Entomopathogenic Nematode Steinernema carpocapsae Identifies the X-Chromosome.</title>
        <authorList>
            <person name="Serra L."/>
            <person name="Macchietto M."/>
            <person name="Macias-Munoz A."/>
            <person name="McGill C.J."/>
            <person name="Rodriguez I.M."/>
            <person name="Rodriguez B."/>
            <person name="Murad R."/>
            <person name="Mortazavi A."/>
        </authorList>
    </citation>
    <scope>NUCLEOTIDE SEQUENCE [LARGE SCALE GENOMIC DNA]</scope>
    <source>
        <strain evidence="3 4">ALL</strain>
    </source>
</reference>
<feature type="transmembrane region" description="Helical" evidence="2">
    <location>
        <begin position="261"/>
        <end position="281"/>
    </location>
</feature>
<keyword evidence="2" id="KW-0812">Transmembrane</keyword>
<comment type="caution">
    <text evidence="3">The sequence shown here is derived from an EMBL/GenBank/DDBJ whole genome shotgun (WGS) entry which is preliminary data.</text>
</comment>
<sequence length="283" mass="32477">MEILCEFELTFLAVSLRFTVDRFTPNGSSEITSKAGKRRVPEKKRLDRPLPNSHPHFPFHLFQEPVGPMRLLLVLLFFSSPTLFSASEVTKERSFLGVKIPDIADNPPRLICNSYSKCSERNRAEFLEKREMAFLLVELHEMVKYGGYMVDLKRFEKAIERRADLCKDTATAGLLLKEGTVEDWPMACIWNAVTTGTNESEACAPYDFKDNSTFGFIDSHTWKTEVYEFRKKIGCPDTDIYLAGRVEENYFCRERCTTLGLGYLGQILLLLSIIFYAFILCEP</sequence>
<gene>
    <name evidence="3" type="ORF">L596_025478</name>
</gene>
<accession>A0A4U5M7Y5</accession>
<proteinExistence type="predicted"/>
<keyword evidence="2" id="KW-1133">Transmembrane helix</keyword>
<evidence type="ECO:0000313" key="4">
    <source>
        <dbReference type="Proteomes" id="UP000298663"/>
    </source>
</evidence>
<evidence type="ECO:0000313" key="3">
    <source>
        <dbReference type="EMBL" id="TKR65014.1"/>
    </source>
</evidence>